<dbReference type="Proteomes" id="UP000566819">
    <property type="component" value="Unassembled WGS sequence"/>
</dbReference>
<proteinExistence type="predicted"/>
<evidence type="ECO:0000313" key="2">
    <source>
        <dbReference type="EMBL" id="KAF4634626.1"/>
    </source>
</evidence>
<sequence>MAGSLPSLSMSQTKDDLLKHLNLPAETYSLMAKEADHVYKWLTQEKRHLKKNCKRKPPYDWSDINEKSKDEAMQRIAQSGDQYTAYYWNLAAPTDDCPNWIARWFLYHKFRYRDGRNRNPAKSDEGALSSHHHSSKKSRSGQSTDVESSEDYYDPQGSYYNTSSMTSSSDSQNYYTSADGMLTCRDQHHRLQVILGTTQASTVTTQKETKTTETKIQTRRRAITILSETPGRNHNRGSGNGKVAMEEYRDKAKP</sequence>
<comment type="caution">
    <text evidence="2">The sequence shown here is derived from an EMBL/GenBank/DDBJ whole genome shotgun (WGS) entry which is preliminary data.</text>
</comment>
<feature type="compositionally biased region" description="Low complexity" evidence="1">
    <location>
        <begin position="158"/>
        <end position="171"/>
    </location>
</feature>
<keyword evidence="3" id="KW-1185">Reference proteome</keyword>
<feature type="compositionally biased region" description="Basic and acidic residues" evidence="1">
    <location>
        <begin position="244"/>
        <end position="254"/>
    </location>
</feature>
<dbReference type="OrthoDB" id="4502478at2759"/>
<accession>A0A8H4RT57</accession>
<dbReference type="AlphaFoldDB" id="A0A8H4RT57"/>
<protein>
    <submittedName>
        <fullName evidence="2">Uncharacterized protein</fullName>
    </submittedName>
</protein>
<dbReference type="EMBL" id="JAAMPI010000171">
    <property type="protein sequence ID" value="KAF4634626.1"/>
    <property type="molecule type" value="Genomic_DNA"/>
</dbReference>
<feature type="compositionally biased region" description="Basic residues" evidence="1">
    <location>
        <begin position="130"/>
        <end position="139"/>
    </location>
</feature>
<evidence type="ECO:0000313" key="3">
    <source>
        <dbReference type="Proteomes" id="UP000566819"/>
    </source>
</evidence>
<name>A0A8H4RT57_9HELO</name>
<evidence type="ECO:0000256" key="1">
    <source>
        <dbReference type="SAM" id="MobiDB-lite"/>
    </source>
</evidence>
<organism evidence="2 3">
    <name type="scientific">Cudoniella acicularis</name>
    <dbReference type="NCBI Taxonomy" id="354080"/>
    <lineage>
        <taxon>Eukaryota</taxon>
        <taxon>Fungi</taxon>
        <taxon>Dikarya</taxon>
        <taxon>Ascomycota</taxon>
        <taxon>Pezizomycotina</taxon>
        <taxon>Leotiomycetes</taxon>
        <taxon>Helotiales</taxon>
        <taxon>Tricladiaceae</taxon>
        <taxon>Cudoniella</taxon>
    </lineage>
</organism>
<reference evidence="2 3" key="1">
    <citation type="submission" date="2020-03" db="EMBL/GenBank/DDBJ databases">
        <title>Draft Genome Sequence of Cudoniella acicularis.</title>
        <authorList>
            <person name="Buettner E."/>
            <person name="Kellner H."/>
        </authorList>
    </citation>
    <scope>NUCLEOTIDE SEQUENCE [LARGE SCALE GENOMIC DNA]</scope>
    <source>
        <strain evidence="2 3">DSM 108380</strain>
    </source>
</reference>
<feature type="region of interest" description="Disordered" evidence="1">
    <location>
        <begin position="118"/>
        <end position="171"/>
    </location>
</feature>
<gene>
    <name evidence="2" type="ORF">G7Y89_g3483</name>
</gene>
<feature type="region of interest" description="Disordered" evidence="1">
    <location>
        <begin position="228"/>
        <end position="254"/>
    </location>
</feature>